<keyword evidence="3" id="KW-1185">Reference proteome</keyword>
<gene>
    <name evidence="2" type="ORF">SAMN05216290_3431</name>
</gene>
<name>A0A1I0RCR4_9BACT</name>
<evidence type="ECO:0008006" key="4">
    <source>
        <dbReference type="Google" id="ProtNLM"/>
    </source>
</evidence>
<keyword evidence="1" id="KW-0732">Signal</keyword>
<protein>
    <recommendedName>
        <fullName evidence="4">DUF4440 domain-containing protein</fullName>
    </recommendedName>
</protein>
<dbReference type="OrthoDB" id="5379939at2"/>
<accession>A0A1I0RCR4</accession>
<dbReference type="AlphaFoldDB" id="A0A1I0RCR4"/>
<dbReference type="Gene3D" id="3.10.450.50">
    <property type="match status" value="1"/>
</dbReference>
<sequence>MKKLFLLAIISTFSFQLRAQEADPKDVSSPDAILAALYDVISGPAGEQRDWDRMKSLFIAEGRLMPSFKNPQTGEVGYRDWTVQEYIDQAGASLEKNGFFEIEIARRAEQYGTIMHAFSTYESRRKADDKEPFARGINSIQLLNGGDRWYIVSVFWMGENAEFPLPQKYLEDN</sequence>
<evidence type="ECO:0000256" key="1">
    <source>
        <dbReference type="SAM" id="SignalP"/>
    </source>
</evidence>
<feature type="chain" id="PRO_5011749803" description="DUF4440 domain-containing protein" evidence="1">
    <location>
        <begin position="20"/>
        <end position="173"/>
    </location>
</feature>
<dbReference type="RefSeq" id="WP_090260138.1">
    <property type="nucleotide sequence ID" value="NZ_FOIR01000003.1"/>
</dbReference>
<dbReference type="SUPFAM" id="SSF54427">
    <property type="entry name" value="NTF2-like"/>
    <property type="match status" value="1"/>
</dbReference>
<proteinExistence type="predicted"/>
<dbReference type="EMBL" id="FOIR01000003">
    <property type="protein sequence ID" value="SEW38518.1"/>
    <property type="molecule type" value="Genomic_DNA"/>
</dbReference>
<feature type="signal peptide" evidence="1">
    <location>
        <begin position="1"/>
        <end position="19"/>
    </location>
</feature>
<evidence type="ECO:0000313" key="2">
    <source>
        <dbReference type="EMBL" id="SEW38518.1"/>
    </source>
</evidence>
<dbReference type="GeneID" id="99988107"/>
<evidence type="ECO:0000313" key="3">
    <source>
        <dbReference type="Proteomes" id="UP000199437"/>
    </source>
</evidence>
<reference evidence="3" key="1">
    <citation type="submission" date="2016-10" db="EMBL/GenBank/DDBJ databases">
        <authorList>
            <person name="Varghese N."/>
            <person name="Submissions S."/>
        </authorList>
    </citation>
    <scope>NUCLEOTIDE SEQUENCE [LARGE SCALE GENOMIC DNA]</scope>
    <source>
        <strain evidence="3">CGMCC 1.12402</strain>
    </source>
</reference>
<dbReference type="InterPro" id="IPR032710">
    <property type="entry name" value="NTF2-like_dom_sf"/>
</dbReference>
<dbReference type="Proteomes" id="UP000199437">
    <property type="component" value="Unassembled WGS sequence"/>
</dbReference>
<organism evidence="2 3">
    <name type="scientific">Roseivirga pacifica</name>
    <dbReference type="NCBI Taxonomy" id="1267423"/>
    <lineage>
        <taxon>Bacteria</taxon>
        <taxon>Pseudomonadati</taxon>
        <taxon>Bacteroidota</taxon>
        <taxon>Cytophagia</taxon>
        <taxon>Cytophagales</taxon>
        <taxon>Roseivirgaceae</taxon>
        <taxon>Roseivirga</taxon>
    </lineage>
</organism>
<dbReference type="STRING" id="1267423.SAMN05216290_3431"/>